<dbReference type="EMBL" id="PKMF04000362">
    <property type="protein sequence ID" value="KAK7836077.1"/>
    <property type="molecule type" value="Genomic_DNA"/>
</dbReference>
<name>A0AAW0KAC8_QUESU</name>
<reference evidence="5 6" key="1">
    <citation type="journal article" date="2018" name="Sci. Data">
        <title>The draft genome sequence of cork oak.</title>
        <authorList>
            <person name="Ramos A.M."/>
            <person name="Usie A."/>
            <person name="Barbosa P."/>
            <person name="Barros P.M."/>
            <person name="Capote T."/>
            <person name="Chaves I."/>
            <person name="Simoes F."/>
            <person name="Abreu I."/>
            <person name="Carrasquinho I."/>
            <person name="Faro C."/>
            <person name="Guimaraes J.B."/>
            <person name="Mendonca D."/>
            <person name="Nobrega F."/>
            <person name="Rodrigues L."/>
            <person name="Saibo N.J.M."/>
            <person name="Varela M.C."/>
            <person name="Egas C."/>
            <person name="Matos J."/>
            <person name="Miguel C.M."/>
            <person name="Oliveira M.M."/>
            <person name="Ricardo C.P."/>
            <person name="Goncalves S."/>
        </authorList>
    </citation>
    <scope>NUCLEOTIDE SEQUENCE [LARGE SCALE GENOMIC DNA]</scope>
    <source>
        <strain evidence="6">cv. HL8</strain>
    </source>
</reference>
<dbReference type="AlphaFoldDB" id="A0AAW0KAC8"/>
<evidence type="ECO:0000256" key="2">
    <source>
        <dbReference type="ARBA" id="ARBA00022729"/>
    </source>
</evidence>
<dbReference type="GO" id="GO:0030247">
    <property type="term" value="F:polysaccharide binding"/>
    <property type="evidence" value="ECO:0007669"/>
    <property type="project" value="InterPro"/>
</dbReference>
<evidence type="ECO:0000313" key="6">
    <source>
        <dbReference type="Proteomes" id="UP000237347"/>
    </source>
</evidence>
<dbReference type="PANTHER" id="PTHR33138:SF30">
    <property type="entry name" value="LEAF RUST 10 DISEASE-RESISTANCE LOCUS RECEPTOR-LIKE PROTEIN KINASE-LIKE 2.7"/>
    <property type="match status" value="1"/>
</dbReference>
<evidence type="ECO:0000256" key="3">
    <source>
        <dbReference type="SAM" id="SignalP"/>
    </source>
</evidence>
<sequence>MARGLTFTTVGLTVLIVLVLVHPTCCAPTAMVNHTCSASSRGNIHNISFSFRLKTDPENCGDFSFELSCENNRTEISYNYYTIRIVDSGIHKDNYFSFSTPTYPSSRYYLIHIITLIYERELNYRDLELSRSVVLMSCEKPVNSPLYLDTSTCNYNDNSSSISDSKRYRYLKVGITNASQVEESCKVEKMFRTSWPRSDDSDISCKDVHNELVYGFELSWVQRLCDTYCGGDIYSCYLDDANHVQCISSCG</sequence>
<comment type="subcellular location">
    <subcellularLocation>
        <location evidence="1">Membrane</location>
        <topology evidence="1">Single-pass membrane protein</topology>
    </subcellularLocation>
</comment>
<evidence type="ECO:0000256" key="1">
    <source>
        <dbReference type="ARBA" id="ARBA00004167"/>
    </source>
</evidence>
<feature type="chain" id="PRO_5043911893" description="Wall-associated receptor kinase galacturonan-binding domain-containing protein" evidence="3">
    <location>
        <begin position="27"/>
        <end position="251"/>
    </location>
</feature>
<proteinExistence type="predicted"/>
<dbReference type="Proteomes" id="UP000237347">
    <property type="component" value="Unassembled WGS sequence"/>
</dbReference>
<evidence type="ECO:0000259" key="4">
    <source>
        <dbReference type="Pfam" id="PF13947"/>
    </source>
</evidence>
<feature type="domain" description="Wall-associated receptor kinase galacturonan-binding" evidence="4">
    <location>
        <begin position="36"/>
        <end position="83"/>
    </location>
</feature>
<dbReference type="GO" id="GO:0016020">
    <property type="term" value="C:membrane"/>
    <property type="evidence" value="ECO:0007669"/>
    <property type="project" value="UniProtKB-SubCell"/>
</dbReference>
<feature type="signal peptide" evidence="3">
    <location>
        <begin position="1"/>
        <end position="26"/>
    </location>
</feature>
<comment type="caution">
    <text evidence="5">The sequence shown here is derived from an EMBL/GenBank/DDBJ whole genome shotgun (WGS) entry which is preliminary data.</text>
</comment>
<keyword evidence="2 3" id="KW-0732">Signal</keyword>
<dbReference type="Pfam" id="PF13947">
    <property type="entry name" value="GUB_WAK_bind"/>
    <property type="match status" value="1"/>
</dbReference>
<protein>
    <recommendedName>
        <fullName evidence="4">Wall-associated receptor kinase galacturonan-binding domain-containing protein</fullName>
    </recommendedName>
</protein>
<dbReference type="PANTHER" id="PTHR33138">
    <property type="entry name" value="OS01G0690200 PROTEIN"/>
    <property type="match status" value="1"/>
</dbReference>
<dbReference type="InterPro" id="IPR025287">
    <property type="entry name" value="WAK_GUB"/>
</dbReference>
<keyword evidence="6" id="KW-1185">Reference proteome</keyword>
<organism evidence="5 6">
    <name type="scientific">Quercus suber</name>
    <name type="common">Cork oak</name>
    <dbReference type="NCBI Taxonomy" id="58331"/>
    <lineage>
        <taxon>Eukaryota</taxon>
        <taxon>Viridiplantae</taxon>
        <taxon>Streptophyta</taxon>
        <taxon>Embryophyta</taxon>
        <taxon>Tracheophyta</taxon>
        <taxon>Spermatophyta</taxon>
        <taxon>Magnoliopsida</taxon>
        <taxon>eudicotyledons</taxon>
        <taxon>Gunneridae</taxon>
        <taxon>Pentapetalae</taxon>
        <taxon>rosids</taxon>
        <taxon>fabids</taxon>
        <taxon>Fagales</taxon>
        <taxon>Fagaceae</taxon>
        <taxon>Quercus</taxon>
    </lineage>
</organism>
<evidence type="ECO:0000313" key="5">
    <source>
        <dbReference type="EMBL" id="KAK7836077.1"/>
    </source>
</evidence>
<gene>
    <name evidence="5" type="ORF">CFP56_023005</name>
</gene>
<accession>A0AAW0KAC8</accession>